<dbReference type="NCBIfam" id="TIGR02601">
    <property type="entry name" value="autotrns_rpt"/>
    <property type="match status" value="1"/>
</dbReference>
<reference evidence="3" key="1">
    <citation type="submission" date="2019-06" db="EMBL/GenBank/DDBJ databases">
        <authorList>
            <person name="Murdoch R.W."/>
            <person name="Fathepure B."/>
        </authorList>
    </citation>
    <scope>NUCLEOTIDE SEQUENCE</scope>
</reference>
<dbReference type="Gene3D" id="2.40.128.130">
    <property type="entry name" value="Autotransporter beta-domain"/>
    <property type="match status" value="1"/>
</dbReference>
<evidence type="ECO:0000259" key="2">
    <source>
        <dbReference type="PROSITE" id="PS51208"/>
    </source>
</evidence>
<evidence type="ECO:0000313" key="3">
    <source>
        <dbReference type="EMBL" id="QEA04159.1"/>
    </source>
</evidence>
<dbReference type="PROSITE" id="PS51208">
    <property type="entry name" value="AUTOTRANSPORTER"/>
    <property type="match status" value="1"/>
</dbReference>
<keyword evidence="1" id="KW-0732">Signal</keyword>
<dbReference type="InterPro" id="IPR036709">
    <property type="entry name" value="Autotransporte_beta_dom_sf"/>
</dbReference>
<feature type="domain" description="Autotransporter" evidence="2">
    <location>
        <begin position="643"/>
        <end position="919"/>
    </location>
</feature>
<sequence length="919" mass="94243">MAFRLHRTRLATYALFAGTLLTPGYGLAHTDSLGFIISDGSGADRFDVTVYYGSWHPTVGQAEGSLDLYDADSNLVDNQAFTLVPGFNGVADGTVPDGLVAGENYFWPDECTPETGDLSGDASCQGDGIFAFQSVLFSDILAGAYTFGYDASSSLSQDWEPSDPAINNGSFAIGADGGLVSVGGATPDIDTSQGSYTTDELSNDAVNPTFDGGTLQVTTDAGVTNDFTVTGNGGTIDTNGHDSTFSGAMSGNGTLNKRGNGTLTLTGDNSGLTGDTVVHAGTLAFSGDDALGGASASLVIGDATAEALGGGTLTHDIRFAATDGTSVFDTGANDVTLSGAVGGSSCLTKNGSGRLDLRSDGANDVGARVHEGELAFNAGFDGNVWVDGDGTMGGSGHVRGDISVTGTLAPGNSPGTLTVTGSVTQMDGSNYVVEIDGYGTGTGAGNYDRVLLTGANSVYTADGTITAQLRGIPGDAENTFSPAVGDLFRVVEAEGGVTGTYDTLVQPAAGLPADTRFVVLYNPNDVTLAVTPQRYADTVATNGRNNAVAAARALDGIRPVDGANADDGVTGALFTRLAGLSSEGITQAFEQTAADIHPVAMTASRRARELVRDGMIAHATSATRGATGALTHGTEDAATTPEGLVSPSGLWVDVAGEWTHVDDDNATEGYGSRTGAIYGGLDLHRSDTARFGIGVGVADTDVWRDDTGSADLRSYQLLAYGRIAADNNYLAFTAGGSDDRYETSRHVDLAAGRAKARSDVDGHTLSLDLEAGHSVHLDSVTLTPRVGFSAERARRDGFTEDGDPAVTVSQDGYSEVVTQLRVGMAAEADVQAFGHPMALRASADWHYTPDDDRLAPMTNTLHGASWSVRAPDAGEHTGSAALQARLQLGENLTAYFGSRVAASGDAVAGRVQGGLTLLW</sequence>
<dbReference type="AlphaFoldDB" id="A0A5B8R5N0"/>
<dbReference type="Pfam" id="PF12951">
    <property type="entry name" value="PATR"/>
    <property type="match status" value="1"/>
</dbReference>
<name>A0A5B8R5N0_9ZZZZ</name>
<dbReference type="Pfam" id="PF03797">
    <property type="entry name" value="Autotransporter"/>
    <property type="match status" value="1"/>
</dbReference>
<organism evidence="3">
    <name type="scientific">uncultured organism</name>
    <dbReference type="NCBI Taxonomy" id="155900"/>
    <lineage>
        <taxon>unclassified sequences</taxon>
        <taxon>environmental samples</taxon>
    </lineage>
</organism>
<dbReference type="EMBL" id="MN079080">
    <property type="protein sequence ID" value="QEA04159.1"/>
    <property type="molecule type" value="Genomic_DNA"/>
</dbReference>
<dbReference type="SUPFAM" id="SSF103515">
    <property type="entry name" value="Autotransporter"/>
    <property type="match status" value="1"/>
</dbReference>
<dbReference type="InterPro" id="IPR005546">
    <property type="entry name" value="Autotransporte_beta"/>
</dbReference>
<gene>
    <name evidence="3" type="ORF">KBTEX_00462</name>
</gene>
<dbReference type="InterPro" id="IPR013425">
    <property type="entry name" value="Autotrns_rpt"/>
</dbReference>
<dbReference type="SUPFAM" id="SSF51126">
    <property type="entry name" value="Pectin lyase-like"/>
    <property type="match status" value="1"/>
</dbReference>
<evidence type="ECO:0000256" key="1">
    <source>
        <dbReference type="ARBA" id="ARBA00022729"/>
    </source>
</evidence>
<dbReference type="InterPro" id="IPR011050">
    <property type="entry name" value="Pectin_lyase_fold/virulence"/>
</dbReference>
<proteinExistence type="predicted"/>
<protein>
    <recommendedName>
        <fullName evidence="2">Autotransporter domain-containing protein</fullName>
    </recommendedName>
</protein>
<dbReference type="SMART" id="SM00869">
    <property type="entry name" value="Autotransporter"/>
    <property type="match status" value="1"/>
</dbReference>
<accession>A0A5B8R5N0</accession>